<proteinExistence type="predicted"/>
<dbReference type="Gene3D" id="1.10.443.10">
    <property type="entry name" value="Intergrase catalytic core"/>
    <property type="match status" value="1"/>
</dbReference>
<dbReference type="GO" id="GO:0003677">
    <property type="term" value="F:DNA binding"/>
    <property type="evidence" value="ECO:0007669"/>
    <property type="project" value="InterPro"/>
</dbReference>
<evidence type="ECO:0000313" key="3">
    <source>
        <dbReference type="Proteomes" id="UP000264006"/>
    </source>
</evidence>
<sequence>MLSERLGHSSVQITWDTYAHVMPGQDVEFADRFDKHVYGTG</sequence>
<evidence type="ECO:0000256" key="1">
    <source>
        <dbReference type="ARBA" id="ARBA00023172"/>
    </source>
</evidence>
<reference evidence="2 3" key="1">
    <citation type="submission" date="2018-09" db="EMBL/GenBank/DDBJ databases">
        <title>Complete genome sequence of Euzebya sp. DY32-46 isolated from seawater of Pacific Ocean.</title>
        <authorList>
            <person name="Xu L."/>
            <person name="Wu Y.-H."/>
            <person name="Xu X.-W."/>
        </authorList>
    </citation>
    <scope>NUCLEOTIDE SEQUENCE [LARGE SCALE GENOMIC DNA]</scope>
    <source>
        <strain evidence="2 3">DY32-46</strain>
    </source>
</reference>
<dbReference type="KEGG" id="euz:DVS28_a0586"/>
<dbReference type="Proteomes" id="UP000264006">
    <property type="component" value="Chromosome"/>
</dbReference>
<dbReference type="GO" id="GO:0006310">
    <property type="term" value="P:DNA recombination"/>
    <property type="evidence" value="ECO:0007669"/>
    <property type="project" value="UniProtKB-KW"/>
</dbReference>
<accession>A0A346XSU3</accession>
<keyword evidence="3" id="KW-1185">Reference proteome</keyword>
<gene>
    <name evidence="2" type="ORF">DVS28_a0586</name>
</gene>
<dbReference type="SUPFAM" id="SSF56349">
    <property type="entry name" value="DNA breaking-rejoining enzymes"/>
    <property type="match status" value="1"/>
</dbReference>
<keyword evidence="1" id="KW-0233">DNA recombination</keyword>
<dbReference type="GO" id="GO:0015074">
    <property type="term" value="P:DNA integration"/>
    <property type="evidence" value="ECO:0007669"/>
    <property type="project" value="InterPro"/>
</dbReference>
<dbReference type="EMBL" id="CP031165">
    <property type="protein sequence ID" value="AXV05290.1"/>
    <property type="molecule type" value="Genomic_DNA"/>
</dbReference>
<evidence type="ECO:0008006" key="4">
    <source>
        <dbReference type="Google" id="ProtNLM"/>
    </source>
</evidence>
<dbReference type="AlphaFoldDB" id="A0A346XSU3"/>
<dbReference type="InterPro" id="IPR011010">
    <property type="entry name" value="DNA_brk_join_enz"/>
</dbReference>
<dbReference type="InterPro" id="IPR013762">
    <property type="entry name" value="Integrase-like_cat_sf"/>
</dbReference>
<evidence type="ECO:0000313" key="2">
    <source>
        <dbReference type="EMBL" id="AXV05290.1"/>
    </source>
</evidence>
<organism evidence="2 3">
    <name type="scientific">Euzebya pacifica</name>
    <dbReference type="NCBI Taxonomy" id="1608957"/>
    <lineage>
        <taxon>Bacteria</taxon>
        <taxon>Bacillati</taxon>
        <taxon>Actinomycetota</taxon>
        <taxon>Nitriliruptoria</taxon>
        <taxon>Euzebyales</taxon>
    </lineage>
</organism>
<protein>
    <recommendedName>
        <fullName evidence="4">Integrase</fullName>
    </recommendedName>
</protein>
<name>A0A346XSU3_9ACTN</name>